<proteinExistence type="predicted"/>
<dbReference type="InterPro" id="IPR028244">
    <property type="entry name" value="T6SS_Rhs_Vgr_dom"/>
</dbReference>
<dbReference type="SUPFAM" id="SSF69255">
    <property type="entry name" value="gp5 N-terminal domain-like"/>
    <property type="match status" value="1"/>
</dbReference>
<dbReference type="NCBIfam" id="TIGR01646">
    <property type="entry name" value="vgr_GE"/>
    <property type="match status" value="1"/>
</dbReference>
<dbReference type="Gene3D" id="3.55.50.10">
    <property type="entry name" value="Baseplate protein-like domains"/>
    <property type="match status" value="1"/>
</dbReference>
<accession>A0A7A6N4W1</accession>
<gene>
    <name evidence="5" type="primary">vgrG</name>
    <name evidence="5" type="ORF">HL564_24855</name>
</gene>
<dbReference type="Pfam" id="PF13296">
    <property type="entry name" value="T6SS_Vgr"/>
    <property type="match status" value="1"/>
</dbReference>
<dbReference type="SUPFAM" id="SSF69279">
    <property type="entry name" value="Phage tail proteins"/>
    <property type="match status" value="2"/>
</dbReference>
<keyword evidence="1" id="KW-0175">Coiled coil</keyword>
<dbReference type="AlphaFoldDB" id="A0A7A6N4W1"/>
<feature type="coiled-coil region" evidence="1">
    <location>
        <begin position="409"/>
        <end position="436"/>
    </location>
</feature>
<dbReference type="FunFam" id="2.40.50.230:FF:000003">
    <property type="entry name" value="Type IV secretion protein Rhs"/>
    <property type="match status" value="1"/>
</dbReference>
<dbReference type="InterPro" id="IPR037026">
    <property type="entry name" value="Vgr_OB-fold_dom_sf"/>
</dbReference>
<sequence length="619" mass="68264">EQVMQYGEDDLTFVSRLLSEVGIWFRFATDARLKIEVVEFYDDQSGYERGLTLPLRHPSGLFDGETEAVWGLNTAYSVVEKSVTTRDYNYRTATAEMMTEQHDATGGDNTTYGEAYHYADNFLQKGDKEAAESGAFYARIRHERYLNEQAILKGQSTSSLLMPGLEIRVQGDDAPAVFRKGVLITGVTASAARDRSYELTFTAIPYSERYGYRPALIPRPVMAGTLPARVTSTVKNDIYAHIDKDGRYRVNLDFDRDTWKPGYESLWVRQSRPYAGDTYGLHLPLLAGTEVSIAFEEGNPDRPYIAGVKHDSAHTDHVTIQNYKRNVLRTPANNKIRLDDERGKEHIKVSTEYGGKSQLNLGHLVDAGKQQRGEGFELRTDLWGAVRAKKGIFISADAQDKAQGQVREMADIISELNSLSDKIQKLSDDAATANADPADMAAQVALITSRINDLTASVILMHAPKGVAVASGEHLQLAAVKNLQINAGNNADIGVVKNMFIGVGRALSVFVRKAGIKLIANKGAVSVQAQHDLMELLAKKSIEIVSTEDEIRISAKKKITINGGGSYIRIEGSGIEPGTPGDYNVKAVHYGRMGKAHEPVELQMLAEKVDEPPVKFFFS</sequence>
<dbReference type="Gene3D" id="2.40.50.230">
    <property type="entry name" value="Gp5 N-terminal domain"/>
    <property type="match status" value="1"/>
</dbReference>
<protein>
    <submittedName>
        <fullName evidence="5">Type VI secretion system tip protein VgrG</fullName>
    </submittedName>
</protein>
<organism evidence="5">
    <name type="scientific">Escherichia coli</name>
    <dbReference type="NCBI Taxonomy" id="562"/>
    <lineage>
        <taxon>Bacteria</taxon>
        <taxon>Pseudomonadati</taxon>
        <taxon>Pseudomonadota</taxon>
        <taxon>Gammaproteobacteria</taxon>
        <taxon>Enterobacterales</taxon>
        <taxon>Enterobacteriaceae</taxon>
        <taxon>Escherichia</taxon>
    </lineage>
</organism>
<evidence type="ECO:0000313" key="5">
    <source>
        <dbReference type="EMBL" id="HAJ1003938.1"/>
    </source>
</evidence>
<dbReference type="Gene3D" id="2.30.110.50">
    <property type="match status" value="1"/>
</dbReference>
<evidence type="ECO:0000259" key="4">
    <source>
        <dbReference type="Pfam" id="PF13296"/>
    </source>
</evidence>
<dbReference type="Pfam" id="PF05954">
    <property type="entry name" value="Phage_GPD"/>
    <property type="match status" value="1"/>
</dbReference>
<dbReference type="RefSeq" id="WP_049291355.1">
    <property type="nucleotide sequence ID" value="NZ_JVHO01000110.1"/>
</dbReference>
<feature type="non-terminal residue" evidence="5">
    <location>
        <position position="1"/>
    </location>
</feature>
<comment type="caution">
    <text evidence="5">The sequence shown here is derived from an EMBL/GenBank/DDBJ whole genome shotgun (WGS) entry which is preliminary data.</text>
</comment>
<reference evidence="5" key="2">
    <citation type="submission" date="2019-09" db="EMBL/GenBank/DDBJ databases">
        <authorList>
            <consortium name="NCBI Pathogen Detection Project"/>
        </authorList>
    </citation>
    <scope>NUCLEOTIDE SEQUENCE</scope>
    <source>
        <strain evidence="5">EC00619</strain>
    </source>
</reference>
<name>A0A7A6N4W1_ECOLX</name>
<dbReference type="EMBL" id="DABGYR010000078">
    <property type="protein sequence ID" value="HAJ1003938.1"/>
    <property type="molecule type" value="Genomic_DNA"/>
</dbReference>
<dbReference type="InterPro" id="IPR006533">
    <property type="entry name" value="T6SS_Vgr_RhsGE"/>
</dbReference>
<feature type="domain" description="Putative type VI secretion system Rhs element associated Vgr" evidence="4">
    <location>
        <begin position="329"/>
        <end position="430"/>
    </location>
</feature>
<dbReference type="InterPro" id="IPR018769">
    <property type="entry name" value="VgrG2_DUF2345"/>
</dbReference>
<dbReference type="InterPro" id="IPR006531">
    <property type="entry name" value="Gp5/Vgr_OB"/>
</dbReference>
<feature type="domain" description="DUF2345" evidence="3">
    <location>
        <begin position="450"/>
        <end position="589"/>
    </location>
</feature>
<feature type="domain" description="Gp5/Type VI secretion system Vgr protein OB-fold" evidence="2">
    <location>
        <begin position="242"/>
        <end position="308"/>
    </location>
</feature>
<reference evidence="5" key="1">
    <citation type="journal article" date="2018" name="Genome Biol.">
        <title>SKESA: strategic k-mer extension for scrupulous assemblies.</title>
        <authorList>
            <person name="Souvorov A."/>
            <person name="Agarwala R."/>
            <person name="Lipman D.J."/>
        </authorList>
    </citation>
    <scope>NUCLEOTIDE SEQUENCE</scope>
    <source>
        <strain evidence="5">EC00619</strain>
    </source>
</reference>
<evidence type="ECO:0000259" key="3">
    <source>
        <dbReference type="Pfam" id="PF10106"/>
    </source>
</evidence>
<dbReference type="Pfam" id="PF04717">
    <property type="entry name" value="Phage_base_V"/>
    <property type="match status" value="1"/>
</dbReference>
<evidence type="ECO:0000259" key="2">
    <source>
        <dbReference type="Pfam" id="PF04717"/>
    </source>
</evidence>
<dbReference type="Pfam" id="PF10106">
    <property type="entry name" value="DUF2345"/>
    <property type="match status" value="1"/>
</dbReference>
<evidence type="ECO:0000256" key="1">
    <source>
        <dbReference type="SAM" id="Coils"/>
    </source>
</evidence>